<evidence type="ECO:0000313" key="2">
    <source>
        <dbReference type="Proteomes" id="UP000276776"/>
    </source>
</evidence>
<dbReference type="WBParaSite" id="TCLT_0000510401-mRNA-1">
    <property type="protein sequence ID" value="TCLT_0000510401-mRNA-1"/>
    <property type="gene ID" value="TCLT_0000510401"/>
</dbReference>
<dbReference type="AlphaFoldDB" id="A0A0N5CXH7"/>
<proteinExistence type="predicted"/>
<reference evidence="3" key="1">
    <citation type="submission" date="2017-02" db="UniProtKB">
        <authorList>
            <consortium name="WormBaseParasite"/>
        </authorList>
    </citation>
    <scope>IDENTIFICATION</scope>
</reference>
<dbReference type="OMA" id="GMIMREP"/>
<evidence type="ECO:0000313" key="1">
    <source>
        <dbReference type="EMBL" id="VDN02297.1"/>
    </source>
</evidence>
<dbReference type="Proteomes" id="UP000276776">
    <property type="component" value="Unassembled WGS sequence"/>
</dbReference>
<accession>A0A0N5CXH7</accession>
<protein>
    <submittedName>
        <fullName evidence="1 3">Uncharacterized protein</fullName>
    </submittedName>
</protein>
<dbReference type="EMBL" id="UYYF01004320">
    <property type="protein sequence ID" value="VDN02297.1"/>
    <property type="molecule type" value="Genomic_DNA"/>
</dbReference>
<gene>
    <name evidence="1" type="ORF">TCLT_LOCUS5093</name>
</gene>
<sequence length="115" mass="12988">MMIIVIEDDMMNLPEERQQYNPSRPYWLLIDQVNDKSGPVDYMNNGDKILLSKKPFHPIILENQAAKQKISSGMKGKGTNGEYYGSLGSSNSIKDYIKRSSFRQLALNGARGFGK</sequence>
<reference evidence="1 2" key="2">
    <citation type="submission" date="2018-11" db="EMBL/GenBank/DDBJ databases">
        <authorList>
            <consortium name="Pathogen Informatics"/>
        </authorList>
    </citation>
    <scope>NUCLEOTIDE SEQUENCE [LARGE SCALE GENOMIC DNA]</scope>
</reference>
<evidence type="ECO:0000313" key="3">
    <source>
        <dbReference type="WBParaSite" id="TCLT_0000510401-mRNA-1"/>
    </source>
</evidence>
<organism evidence="3">
    <name type="scientific">Thelazia callipaeda</name>
    <name type="common">Oriental eyeworm</name>
    <name type="synonym">Parasitic nematode</name>
    <dbReference type="NCBI Taxonomy" id="103827"/>
    <lineage>
        <taxon>Eukaryota</taxon>
        <taxon>Metazoa</taxon>
        <taxon>Ecdysozoa</taxon>
        <taxon>Nematoda</taxon>
        <taxon>Chromadorea</taxon>
        <taxon>Rhabditida</taxon>
        <taxon>Spirurina</taxon>
        <taxon>Spiruromorpha</taxon>
        <taxon>Thelazioidea</taxon>
        <taxon>Thelaziidae</taxon>
        <taxon>Thelazia</taxon>
    </lineage>
</organism>
<name>A0A0N5CXH7_THECL</name>
<keyword evidence="2" id="KW-1185">Reference proteome</keyword>